<dbReference type="PANTHER" id="PTHR34595">
    <property type="entry name" value="BLR5612 PROTEIN"/>
    <property type="match status" value="1"/>
</dbReference>
<reference evidence="3 4" key="1">
    <citation type="submission" date="2019-04" db="EMBL/GenBank/DDBJ databases">
        <authorList>
            <person name="Feng G."/>
            <person name="Zhu H."/>
        </authorList>
    </citation>
    <scope>NUCLEOTIDE SEQUENCE [LARGE SCALE GENOMIC DNA]</scope>
    <source>
        <strain evidence="3 4">6HR-1</strain>
    </source>
</reference>
<dbReference type="Pfam" id="PF04168">
    <property type="entry name" value="Alpha-E"/>
    <property type="match status" value="1"/>
</dbReference>
<evidence type="ECO:0000259" key="2">
    <source>
        <dbReference type="Pfam" id="PF14403"/>
    </source>
</evidence>
<evidence type="ECO:0000259" key="1">
    <source>
        <dbReference type="Pfam" id="PF04168"/>
    </source>
</evidence>
<dbReference type="SUPFAM" id="SSF56059">
    <property type="entry name" value="Glutathione synthetase ATP-binding domain-like"/>
    <property type="match status" value="1"/>
</dbReference>
<protein>
    <submittedName>
        <fullName evidence="3">Uncharacterized protein</fullName>
    </submittedName>
</protein>
<comment type="caution">
    <text evidence="3">The sequence shown here is derived from an EMBL/GenBank/DDBJ whole genome shotgun (WGS) entry which is preliminary data.</text>
</comment>
<dbReference type="InterPro" id="IPR007296">
    <property type="entry name" value="DUF403"/>
</dbReference>
<dbReference type="InterPro" id="IPR025841">
    <property type="entry name" value="CP_ATPgrasp_2"/>
</dbReference>
<dbReference type="AlphaFoldDB" id="A0A4Z0NHE9"/>
<dbReference type="OrthoDB" id="9804079at2"/>
<dbReference type="InterPro" id="IPR051680">
    <property type="entry name" value="ATP-dep_Glu-Cys_Ligase-2"/>
</dbReference>
<gene>
    <name evidence="3" type="ORF">EU555_30270</name>
</gene>
<feature type="domain" description="DUF403" evidence="1">
    <location>
        <begin position="527"/>
        <end position="824"/>
    </location>
</feature>
<dbReference type="Gene3D" id="3.40.50.11290">
    <property type="match status" value="1"/>
</dbReference>
<proteinExistence type="predicted"/>
<evidence type="ECO:0000313" key="3">
    <source>
        <dbReference type="EMBL" id="TGD94999.1"/>
    </source>
</evidence>
<dbReference type="Pfam" id="PF14403">
    <property type="entry name" value="CP_ATPgrasp_2"/>
    <property type="match status" value="1"/>
</dbReference>
<organism evidence="3 4">
    <name type="scientific">Methylobacterium nonmethylotrophicum</name>
    <dbReference type="NCBI Taxonomy" id="1141884"/>
    <lineage>
        <taxon>Bacteria</taxon>
        <taxon>Pseudomonadati</taxon>
        <taxon>Pseudomonadota</taxon>
        <taxon>Alphaproteobacteria</taxon>
        <taxon>Hyphomicrobiales</taxon>
        <taxon>Methylobacteriaceae</taxon>
        <taxon>Methylobacterium</taxon>
    </lineage>
</organism>
<sequence>MSEALAPAEVAEAAHHDGPAERLARWTAGYAPLPGLPDELVSGDGALRPAWDRFLRRLAGLPDGEIAARLAAAGRHIQDTGIAYRAYGEATERDWPLGALPLLIEGAEWQAIAAGVAQRAELLEAVLTDLYGEGALARDGLLPAAAAAVDPEFLRPLVGVAPPGGRHLHFYAADLGRGPDGAWRVLADRTQAPSGAGHALENRLVMARALPEVYGALDVERLAPFFQAFRDGLAAAATREEPRIGLMTSGPYSDTYVEQAVLSRYLGLALVEGDDLLVRDGRVSIRTVAGLKRVDVLWRRIDGDFVDPLELNPASRLGAPGLVEALRAGAVAMGNMPGTGLVESAWLAASLPALCWRLLGEPLRLPGLPTWWCGDPARRAAVLEQFDYLAFRPAAAPAQGAFTSRAFGEGRDAAETARLRAVLRDRPGDLVAHEPVRLSTAPVWDGTRLVPRPFVLRVFAAATPEGWQVMPGGFCRISESPDVRPVAMGVGVRAADVWVLSPGSTAAQGSLLPASDRVTVRRVPGLLPSRAADNLFWLGRHLERTEAVIRLTACLLDGAGSVSMAEEDRATSARIRALLHAWGAVPSATGPAAQLALHALSDGTQWGSGLSHALSARRNAAALRERLSGETWRALNALRAVLEAPAESPDSEAALLDRAERALSLTAALAGLAQENMNRAGGFAFVDMGRRVERAINTCRFALDFGAAGASTDDLGVLLELVDSRISYGARYILGVALAPVRDMVLLDPFNPRSVAFQVERLAERLAGLPPLRQDGVAEAPARLVAGLSGVIAGAEAGSLPLEAVAEWEMRLWEIAEAIGARYFPGGSDAARPETLATLA</sequence>
<dbReference type="PANTHER" id="PTHR34595:SF2">
    <property type="entry name" value="BLR2978 PROTEIN"/>
    <property type="match status" value="1"/>
</dbReference>
<dbReference type="EMBL" id="SRLB01000035">
    <property type="protein sequence ID" value="TGD94999.1"/>
    <property type="molecule type" value="Genomic_DNA"/>
</dbReference>
<accession>A0A4Z0NHE9</accession>
<feature type="domain" description="Circularly permuted ATP-grasp type 2" evidence="2">
    <location>
        <begin position="101"/>
        <end position="477"/>
    </location>
</feature>
<name>A0A4Z0NHE9_9HYPH</name>
<dbReference type="RefSeq" id="WP_135419052.1">
    <property type="nucleotide sequence ID" value="NZ_SRLB01000035.1"/>
</dbReference>
<keyword evidence="4" id="KW-1185">Reference proteome</keyword>
<evidence type="ECO:0000313" key="4">
    <source>
        <dbReference type="Proteomes" id="UP000297535"/>
    </source>
</evidence>
<dbReference type="Proteomes" id="UP000297535">
    <property type="component" value="Unassembled WGS sequence"/>
</dbReference>